<accession>A0ABT8WBI1</accession>
<sequence length="267" mass="30194">MKKGLHLMCFVIFYLSCHLATAQKIDHLIKKRQLIAYFNTFYTTEDLEKIILKLKNDKLSDTVAKNNIGFEVLATTNYIWRDLVSGYPAIQSNTNYAFGKSGFSINIWSSFGADYDTNDLEISSALNYNYAISKRVTTSLGVVYYYAPAIAGLRNSNFGEVYTGIALPSTFLQPNITVFVSDSGSFYTSLALQKQLYSWKKNSMAITGSLAHRFNNTKETNGWRDFNLGVSTSFTRNTLTISIFLRTTRIIEQNTNHIQAGMNFILK</sequence>
<dbReference type="RefSeq" id="WP_303278192.1">
    <property type="nucleotide sequence ID" value="NZ_JAUOEK010000120.1"/>
</dbReference>
<gene>
    <name evidence="1" type="ORF">Q4Q35_11870</name>
</gene>
<comment type="caution">
    <text evidence="1">The sequence shown here is derived from an EMBL/GenBank/DDBJ whole genome shotgun (WGS) entry which is preliminary data.</text>
</comment>
<organism evidence="1 2">
    <name type="scientific">Flavivirga aquimarina</name>
    <dbReference type="NCBI Taxonomy" id="2027862"/>
    <lineage>
        <taxon>Bacteria</taxon>
        <taxon>Pseudomonadati</taxon>
        <taxon>Bacteroidota</taxon>
        <taxon>Flavobacteriia</taxon>
        <taxon>Flavobacteriales</taxon>
        <taxon>Flavobacteriaceae</taxon>
        <taxon>Flavivirga</taxon>
    </lineage>
</organism>
<evidence type="ECO:0000313" key="2">
    <source>
        <dbReference type="Proteomes" id="UP001176883"/>
    </source>
</evidence>
<protein>
    <submittedName>
        <fullName evidence="1">Uncharacterized protein</fullName>
    </submittedName>
</protein>
<proteinExistence type="predicted"/>
<dbReference type="Proteomes" id="UP001176883">
    <property type="component" value="Unassembled WGS sequence"/>
</dbReference>
<reference evidence="1" key="1">
    <citation type="submission" date="2023-07" db="EMBL/GenBank/DDBJ databases">
        <title>Two novel species in the genus Flavivirga.</title>
        <authorList>
            <person name="Kwon K."/>
        </authorList>
    </citation>
    <scope>NUCLEOTIDE SEQUENCE</scope>
    <source>
        <strain evidence="1">KCTC 52353</strain>
    </source>
</reference>
<evidence type="ECO:0000313" key="1">
    <source>
        <dbReference type="EMBL" id="MDO5970504.1"/>
    </source>
</evidence>
<keyword evidence="2" id="KW-1185">Reference proteome</keyword>
<name>A0ABT8WBI1_9FLAO</name>
<dbReference type="EMBL" id="JAUOEK010000120">
    <property type="protein sequence ID" value="MDO5970504.1"/>
    <property type="molecule type" value="Genomic_DNA"/>
</dbReference>